<dbReference type="GO" id="GO:0000148">
    <property type="term" value="C:1,3-beta-D-glucan synthase complex"/>
    <property type="evidence" value="ECO:0007669"/>
    <property type="project" value="InterPro"/>
</dbReference>
<dbReference type="Proteomes" id="UP000655225">
    <property type="component" value="Unassembled WGS sequence"/>
</dbReference>
<proteinExistence type="predicted"/>
<organism evidence="2 3">
    <name type="scientific">Tetracentron sinense</name>
    <name type="common">Spur-leaf</name>
    <dbReference type="NCBI Taxonomy" id="13715"/>
    <lineage>
        <taxon>Eukaryota</taxon>
        <taxon>Viridiplantae</taxon>
        <taxon>Streptophyta</taxon>
        <taxon>Embryophyta</taxon>
        <taxon>Tracheophyta</taxon>
        <taxon>Spermatophyta</taxon>
        <taxon>Magnoliopsida</taxon>
        <taxon>Trochodendrales</taxon>
        <taxon>Trochodendraceae</taxon>
        <taxon>Tetracentron</taxon>
    </lineage>
</organism>
<reference evidence="2 3" key="1">
    <citation type="submission" date="2020-04" db="EMBL/GenBank/DDBJ databases">
        <title>Plant Genome Project.</title>
        <authorList>
            <person name="Zhang R.-G."/>
        </authorList>
    </citation>
    <scope>NUCLEOTIDE SEQUENCE [LARGE SCALE GENOMIC DNA]</scope>
    <source>
        <strain evidence="2">YNK0</strain>
        <tissue evidence="2">Leaf</tissue>
    </source>
</reference>
<comment type="caution">
    <text evidence="2">The sequence shown here is derived from an EMBL/GenBank/DDBJ whole genome shotgun (WGS) entry which is preliminary data.</text>
</comment>
<dbReference type="OMA" id="IIFFHIT"/>
<dbReference type="AlphaFoldDB" id="A0A834ZNK7"/>
<dbReference type="Pfam" id="PF02364">
    <property type="entry name" value="Glucan_synthase"/>
    <property type="match status" value="1"/>
</dbReference>
<feature type="domain" description="Glycosyl transferase 48" evidence="1">
    <location>
        <begin position="17"/>
        <end position="226"/>
    </location>
</feature>
<dbReference type="EMBL" id="JABCRI010000003">
    <property type="protein sequence ID" value="KAF8408945.1"/>
    <property type="molecule type" value="Genomic_DNA"/>
</dbReference>
<evidence type="ECO:0000313" key="2">
    <source>
        <dbReference type="EMBL" id="KAF8408945.1"/>
    </source>
</evidence>
<sequence>MTVYALYHVTLTSSLLSVLWFSVLTPYYTEDVLYTEEELKMENEDGITILFYLQKIYPDEWRNFEERSNFKERTKNPEDEIAAKLMELIRQWVSYRGQTLFRTVRGMMYYKQALELQCFLDMAEDHERFDGYRSIDLNYHDQTATARSRAVTDMKFTYVVSCQIYGAMKKANEGRNRTCYQNILNLMLTYSSLRVAYIDEREESVNGKPQKIYYSVLVKGGDKLDEVWNNRSVVQNLLDKYEFLKF</sequence>
<accession>A0A834ZNK7</accession>
<dbReference type="PANTHER" id="PTHR12741:SF16">
    <property type="entry name" value="CALLOSE SYNTHASE 7"/>
    <property type="match status" value="1"/>
</dbReference>
<dbReference type="PANTHER" id="PTHR12741">
    <property type="entry name" value="LYST-INTERACTING PROTEIN LIP5 DOPAMINE RESPONSIVE PROTEIN DRG-1"/>
    <property type="match status" value="1"/>
</dbReference>
<evidence type="ECO:0000259" key="1">
    <source>
        <dbReference type="Pfam" id="PF02364"/>
    </source>
</evidence>
<protein>
    <recommendedName>
        <fullName evidence="1">Glycosyl transferase 48 domain-containing protein</fullName>
    </recommendedName>
</protein>
<dbReference type="GO" id="GO:0006075">
    <property type="term" value="P:(1-&gt;3)-beta-D-glucan biosynthetic process"/>
    <property type="evidence" value="ECO:0007669"/>
    <property type="project" value="InterPro"/>
</dbReference>
<name>A0A834ZNK7_TETSI</name>
<dbReference type="InterPro" id="IPR003440">
    <property type="entry name" value="Glyco_trans_48_dom"/>
</dbReference>
<dbReference type="GO" id="GO:0005886">
    <property type="term" value="C:plasma membrane"/>
    <property type="evidence" value="ECO:0007669"/>
    <property type="project" value="TreeGrafter"/>
</dbReference>
<gene>
    <name evidence="2" type="ORF">HHK36_005015</name>
</gene>
<evidence type="ECO:0000313" key="3">
    <source>
        <dbReference type="Proteomes" id="UP000655225"/>
    </source>
</evidence>
<dbReference type="OrthoDB" id="1880850at2759"/>
<dbReference type="GO" id="GO:0003843">
    <property type="term" value="F:1,3-beta-D-glucan synthase activity"/>
    <property type="evidence" value="ECO:0007669"/>
    <property type="project" value="InterPro"/>
</dbReference>
<keyword evidence="3" id="KW-1185">Reference proteome</keyword>